<keyword evidence="2" id="KW-0378">Hydrolase</keyword>
<accession>A0A6J5R450</accession>
<gene>
    <name evidence="7" type="ORF">UFOVP1225_46</name>
    <name evidence="8" type="ORF">UFOVP1319_36</name>
    <name evidence="9" type="ORF">UFOVP1591_46</name>
    <name evidence="6" type="ORF">UFOVP478_19</name>
</gene>
<dbReference type="EMBL" id="LR797445">
    <property type="protein sequence ID" value="CAB4217595.1"/>
    <property type="molecule type" value="Genomic_DNA"/>
</dbReference>
<dbReference type="EMBL" id="LR797255">
    <property type="protein sequence ID" value="CAB4197828.1"/>
    <property type="molecule type" value="Genomic_DNA"/>
</dbReference>
<dbReference type="EMBL" id="LR797173">
    <property type="protein sequence ID" value="CAB4191523.1"/>
    <property type="molecule type" value="Genomic_DNA"/>
</dbReference>
<evidence type="ECO:0000256" key="1">
    <source>
        <dbReference type="ARBA" id="ARBA00022741"/>
    </source>
</evidence>
<dbReference type="SUPFAM" id="SSF52540">
    <property type="entry name" value="P-loop containing nucleoside triphosphate hydrolases"/>
    <property type="match status" value="1"/>
</dbReference>
<name>A0A6J5R450_9CAUD</name>
<dbReference type="GO" id="GO:0043138">
    <property type="term" value="F:3'-5' DNA helicase activity"/>
    <property type="evidence" value="ECO:0007669"/>
    <property type="project" value="TreeGrafter"/>
</dbReference>
<keyword evidence="4" id="KW-0067">ATP-binding</keyword>
<dbReference type="InterPro" id="IPR000212">
    <property type="entry name" value="DNA_helicase_UvrD/REP"/>
</dbReference>
<feature type="domain" description="UvrD-like helicase C-terminal" evidence="5">
    <location>
        <begin position="124"/>
        <end position="201"/>
    </location>
</feature>
<evidence type="ECO:0000256" key="4">
    <source>
        <dbReference type="ARBA" id="ARBA00022840"/>
    </source>
</evidence>
<dbReference type="PANTHER" id="PTHR11070:SF2">
    <property type="entry name" value="ATP-DEPENDENT DNA HELICASE SRS2"/>
    <property type="match status" value="1"/>
</dbReference>
<sequence>MITAHPDAPMGSVRSLDKYRSDTFGKNTAVLCRNTAPLVSLAYGMLYRDIPCIILGKDLGVALQNTVKKMRAVNLLDLRDKLGTWVQRESARAESEGRDPSRVEDQYQCLMFFIRTLDEDCQSIADLDAKINMLFSDDSVGGRVVLSTVHKAKGLEYDTVFILDKAKLMPSRYAKLPWQIEQEKNLIYVAITRARVSLYYINSECWDENEAF</sequence>
<evidence type="ECO:0000313" key="9">
    <source>
        <dbReference type="EMBL" id="CAB4217595.1"/>
    </source>
</evidence>
<dbReference type="InterPro" id="IPR027417">
    <property type="entry name" value="P-loop_NTPase"/>
</dbReference>
<evidence type="ECO:0000313" key="6">
    <source>
        <dbReference type="EMBL" id="CAB4146273.1"/>
    </source>
</evidence>
<dbReference type="Gene3D" id="3.40.50.300">
    <property type="entry name" value="P-loop containing nucleotide triphosphate hydrolases"/>
    <property type="match status" value="1"/>
</dbReference>
<dbReference type="EMBL" id="LR796462">
    <property type="protein sequence ID" value="CAB4146273.1"/>
    <property type="molecule type" value="Genomic_DNA"/>
</dbReference>
<dbReference type="InterPro" id="IPR014017">
    <property type="entry name" value="DNA_helicase_UvrD-like_C"/>
</dbReference>
<dbReference type="GO" id="GO:0003677">
    <property type="term" value="F:DNA binding"/>
    <property type="evidence" value="ECO:0007669"/>
    <property type="project" value="InterPro"/>
</dbReference>
<organism evidence="7">
    <name type="scientific">uncultured Caudovirales phage</name>
    <dbReference type="NCBI Taxonomy" id="2100421"/>
    <lineage>
        <taxon>Viruses</taxon>
        <taxon>Duplodnaviria</taxon>
        <taxon>Heunggongvirae</taxon>
        <taxon>Uroviricota</taxon>
        <taxon>Caudoviricetes</taxon>
        <taxon>Peduoviridae</taxon>
        <taxon>Maltschvirus</taxon>
        <taxon>Maltschvirus maltsch</taxon>
    </lineage>
</organism>
<proteinExistence type="predicted"/>
<dbReference type="GO" id="GO:0016787">
    <property type="term" value="F:hydrolase activity"/>
    <property type="evidence" value="ECO:0007669"/>
    <property type="project" value="UniProtKB-KW"/>
</dbReference>
<evidence type="ECO:0000313" key="7">
    <source>
        <dbReference type="EMBL" id="CAB4191523.1"/>
    </source>
</evidence>
<keyword evidence="1" id="KW-0547">Nucleotide-binding</keyword>
<dbReference type="PANTHER" id="PTHR11070">
    <property type="entry name" value="UVRD / RECB / PCRA DNA HELICASE FAMILY MEMBER"/>
    <property type="match status" value="1"/>
</dbReference>
<dbReference type="GO" id="GO:0000725">
    <property type="term" value="P:recombinational repair"/>
    <property type="evidence" value="ECO:0007669"/>
    <property type="project" value="TreeGrafter"/>
</dbReference>
<reference evidence="7" key="1">
    <citation type="submission" date="2020-05" db="EMBL/GenBank/DDBJ databases">
        <authorList>
            <person name="Chiriac C."/>
            <person name="Salcher M."/>
            <person name="Ghai R."/>
            <person name="Kavagutti S V."/>
        </authorList>
    </citation>
    <scope>NUCLEOTIDE SEQUENCE</scope>
</reference>
<evidence type="ECO:0000256" key="3">
    <source>
        <dbReference type="ARBA" id="ARBA00022806"/>
    </source>
</evidence>
<dbReference type="Pfam" id="PF13361">
    <property type="entry name" value="UvrD_C"/>
    <property type="match status" value="1"/>
</dbReference>
<keyword evidence="3 7" id="KW-0347">Helicase</keyword>
<dbReference type="GO" id="GO:0005524">
    <property type="term" value="F:ATP binding"/>
    <property type="evidence" value="ECO:0007669"/>
    <property type="project" value="UniProtKB-KW"/>
</dbReference>
<evidence type="ECO:0000313" key="8">
    <source>
        <dbReference type="EMBL" id="CAB4197828.1"/>
    </source>
</evidence>
<evidence type="ECO:0000256" key="2">
    <source>
        <dbReference type="ARBA" id="ARBA00022801"/>
    </source>
</evidence>
<protein>
    <submittedName>
        <fullName evidence="7">UvrD-like DNA helicase, C-terminal</fullName>
    </submittedName>
</protein>
<evidence type="ECO:0000259" key="5">
    <source>
        <dbReference type="Pfam" id="PF13361"/>
    </source>
</evidence>